<reference evidence="4" key="4">
    <citation type="journal article" date="2008" name="Nucleic Acids Res.">
        <title>The rice annotation project database (RAP-DB): 2008 update.</title>
        <authorList>
            <consortium name="The rice annotation project (RAP)"/>
        </authorList>
    </citation>
    <scope>GENOME REANNOTATION</scope>
    <source>
        <strain evidence="4">cv. Nipponbare</strain>
    </source>
</reference>
<organism evidence="3 4">
    <name type="scientific">Oryza sativa subsp. japonica</name>
    <name type="common">Rice</name>
    <dbReference type="NCBI Taxonomy" id="39947"/>
    <lineage>
        <taxon>Eukaryota</taxon>
        <taxon>Viridiplantae</taxon>
        <taxon>Streptophyta</taxon>
        <taxon>Embryophyta</taxon>
        <taxon>Tracheophyta</taxon>
        <taxon>Spermatophyta</taxon>
        <taxon>Magnoliopsida</taxon>
        <taxon>Liliopsida</taxon>
        <taxon>Poales</taxon>
        <taxon>Poaceae</taxon>
        <taxon>BOP clade</taxon>
        <taxon>Oryzoideae</taxon>
        <taxon>Oryzeae</taxon>
        <taxon>Oryzinae</taxon>
        <taxon>Oryza</taxon>
        <taxon>Oryza sativa</taxon>
    </lineage>
</organism>
<feature type="compositionally biased region" description="Basic residues" evidence="1">
    <location>
        <begin position="175"/>
        <end position="187"/>
    </location>
</feature>
<reference evidence="2" key="1">
    <citation type="submission" date="2001-05" db="EMBL/GenBank/DDBJ databases">
        <title>Oryza sativa nipponbare(GA3) genomic DNA, chromosome 6, PAC clone:P0561B08.</title>
        <authorList>
            <person name="Sasaki T."/>
            <person name="Matsumoto T."/>
            <person name="Yamamoto K."/>
        </authorList>
    </citation>
    <scope>NUCLEOTIDE SEQUENCE</scope>
</reference>
<evidence type="ECO:0000313" key="4">
    <source>
        <dbReference type="Proteomes" id="UP000000763"/>
    </source>
</evidence>
<dbReference type="Proteomes" id="UP000000763">
    <property type="component" value="Chromosome 6"/>
</dbReference>
<dbReference type="EMBL" id="AP005929">
    <property type="protein sequence ID" value="BAD62220.1"/>
    <property type="molecule type" value="Genomic_DNA"/>
</dbReference>
<evidence type="ECO:0000256" key="1">
    <source>
        <dbReference type="SAM" id="MobiDB-lite"/>
    </source>
</evidence>
<protein>
    <submittedName>
        <fullName evidence="3">Uncharacterized protein</fullName>
    </submittedName>
</protein>
<proteinExistence type="predicted"/>
<feature type="compositionally biased region" description="Low complexity" evidence="1">
    <location>
        <begin position="19"/>
        <end position="35"/>
    </location>
</feature>
<evidence type="ECO:0000313" key="2">
    <source>
        <dbReference type="EMBL" id="BAD61659.1"/>
    </source>
</evidence>
<accession>Q5Z4X4</accession>
<evidence type="ECO:0000313" key="3">
    <source>
        <dbReference type="EMBL" id="BAD62220.1"/>
    </source>
</evidence>
<feature type="region of interest" description="Disordered" evidence="1">
    <location>
        <begin position="174"/>
        <end position="209"/>
    </location>
</feature>
<dbReference type="AlphaFoldDB" id="Q5Z4X4"/>
<dbReference type="EMBL" id="AP003618">
    <property type="protein sequence ID" value="BAD61659.1"/>
    <property type="molecule type" value="Genomic_DNA"/>
</dbReference>
<feature type="compositionally biased region" description="Low complexity" evidence="1">
    <location>
        <begin position="115"/>
        <end position="155"/>
    </location>
</feature>
<sequence length="268" mass="28602">MGMDQATARPTVTSLPASPRAAVPHALPRAAVPRRAAVRRQPPRAAVRPHASPSPAALPFAASHARLLPRRRRRRSPPRRRRSPAAAPPGKLHLRLSLSCLPHAARGAPPPPQPAASRRSGSSASAVTRPLGLRLSRPPLARSASASAARCPGSSFSAAGRQLRLSRPLLGVLRLRGRRRTPARRRPPSPVPLRSREREREIGGEKVKRRGEEGGWADKWVPYLFLSVLADSASAARCSGCSASGAAGAPPRAAAHHPLCCCARERER</sequence>
<name>Q5Z4X4_ORYSJ</name>
<feature type="compositionally biased region" description="Low complexity" evidence="1">
    <location>
        <begin position="43"/>
        <end position="66"/>
    </location>
</feature>
<gene>
    <name evidence="3" type="ORF">OSJNBb0071G09.3</name>
    <name evidence="2" type="ORF">P0561B08.36</name>
</gene>
<reference evidence="3" key="2">
    <citation type="submission" date="2002-11" db="EMBL/GenBank/DDBJ databases">
        <title>Oryza sativa nipponbare(GA3) genomic DNA, chromosome 6, BAC clone:OSJNBb0071G09.</title>
        <authorList>
            <person name="Sasaki T."/>
            <person name="Matsumoto T."/>
            <person name="Katayose Y."/>
        </authorList>
    </citation>
    <scope>NUCLEOTIDE SEQUENCE</scope>
</reference>
<feature type="compositionally biased region" description="Basic residues" evidence="1">
    <location>
        <begin position="67"/>
        <end position="83"/>
    </location>
</feature>
<feature type="region of interest" description="Disordered" evidence="1">
    <location>
        <begin position="1"/>
        <end position="156"/>
    </location>
</feature>
<reference evidence="4" key="3">
    <citation type="journal article" date="2005" name="Nature">
        <title>The map-based sequence of the rice genome.</title>
        <authorList>
            <consortium name="International rice genome sequencing project (IRGSP)"/>
            <person name="Matsumoto T."/>
            <person name="Wu J."/>
            <person name="Kanamori H."/>
            <person name="Katayose Y."/>
            <person name="Fujisawa M."/>
            <person name="Namiki N."/>
            <person name="Mizuno H."/>
            <person name="Yamamoto K."/>
            <person name="Antonio B.A."/>
            <person name="Baba T."/>
            <person name="Sakata K."/>
            <person name="Nagamura Y."/>
            <person name="Aoki H."/>
            <person name="Arikawa K."/>
            <person name="Arita K."/>
            <person name="Bito T."/>
            <person name="Chiden Y."/>
            <person name="Fujitsuka N."/>
            <person name="Fukunaka R."/>
            <person name="Hamada M."/>
            <person name="Harada C."/>
            <person name="Hayashi A."/>
            <person name="Hijishita S."/>
            <person name="Honda M."/>
            <person name="Hosokawa S."/>
            <person name="Ichikawa Y."/>
            <person name="Idonuma A."/>
            <person name="Iijima M."/>
            <person name="Ikeda M."/>
            <person name="Ikeno M."/>
            <person name="Ito K."/>
            <person name="Ito S."/>
            <person name="Ito T."/>
            <person name="Ito Y."/>
            <person name="Ito Y."/>
            <person name="Iwabuchi A."/>
            <person name="Kamiya K."/>
            <person name="Karasawa W."/>
            <person name="Kurita K."/>
            <person name="Katagiri S."/>
            <person name="Kikuta A."/>
            <person name="Kobayashi H."/>
            <person name="Kobayashi N."/>
            <person name="Machita K."/>
            <person name="Maehara T."/>
            <person name="Masukawa M."/>
            <person name="Mizubayashi T."/>
            <person name="Mukai Y."/>
            <person name="Nagasaki H."/>
            <person name="Nagata Y."/>
            <person name="Naito S."/>
            <person name="Nakashima M."/>
            <person name="Nakama Y."/>
            <person name="Nakamichi Y."/>
            <person name="Nakamura M."/>
            <person name="Meguro A."/>
            <person name="Negishi M."/>
            <person name="Ohta I."/>
            <person name="Ohta T."/>
            <person name="Okamoto M."/>
            <person name="Ono N."/>
            <person name="Saji S."/>
            <person name="Sakaguchi M."/>
            <person name="Sakai K."/>
            <person name="Shibata M."/>
            <person name="Shimokawa T."/>
            <person name="Song J."/>
            <person name="Takazaki Y."/>
            <person name="Terasawa K."/>
            <person name="Tsugane M."/>
            <person name="Tsuji K."/>
            <person name="Ueda S."/>
            <person name="Waki K."/>
            <person name="Yamagata H."/>
            <person name="Yamamoto M."/>
            <person name="Yamamoto S."/>
            <person name="Yamane H."/>
            <person name="Yoshiki S."/>
            <person name="Yoshihara R."/>
            <person name="Yukawa K."/>
            <person name="Zhong H."/>
            <person name="Yano M."/>
            <person name="Yuan Q."/>
            <person name="Ouyang S."/>
            <person name="Liu J."/>
            <person name="Jones K.M."/>
            <person name="Gansberger K."/>
            <person name="Moffat K."/>
            <person name="Hill J."/>
            <person name="Bera J."/>
            <person name="Fadrosh D."/>
            <person name="Jin S."/>
            <person name="Johri S."/>
            <person name="Kim M."/>
            <person name="Overton L."/>
            <person name="Reardon M."/>
            <person name="Tsitrin T."/>
            <person name="Vuong H."/>
            <person name="Weaver B."/>
            <person name="Ciecko A."/>
            <person name="Tallon L."/>
            <person name="Jackson J."/>
            <person name="Pai G."/>
            <person name="Aken S.V."/>
            <person name="Utterback T."/>
            <person name="Reidmuller S."/>
            <person name="Feldblyum T."/>
            <person name="Hsiao J."/>
            <person name="Zismann V."/>
            <person name="Iobst S."/>
            <person name="de Vazeille A.R."/>
            <person name="Buell C.R."/>
            <person name="Ying K."/>
            <person name="Li Y."/>
            <person name="Lu T."/>
            <person name="Huang Y."/>
            <person name="Zhao Q."/>
            <person name="Feng Q."/>
            <person name="Zhang L."/>
            <person name="Zhu J."/>
            <person name="Weng Q."/>
            <person name="Mu J."/>
            <person name="Lu Y."/>
            <person name="Fan D."/>
            <person name="Liu Y."/>
            <person name="Guan J."/>
            <person name="Zhang Y."/>
            <person name="Yu S."/>
            <person name="Liu X."/>
            <person name="Zhang Y."/>
            <person name="Hong G."/>
            <person name="Han B."/>
            <person name="Choisne N."/>
            <person name="Demange N."/>
            <person name="Orjeda G."/>
            <person name="Samain S."/>
            <person name="Cattolico L."/>
            <person name="Pelletier E."/>
            <person name="Couloux A."/>
            <person name="Segurens B."/>
            <person name="Wincker P."/>
            <person name="D'Hont A."/>
            <person name="Scarpelli C."/>
            <person name="Weissenbach J."/>
            <person name="Salanoubat M."/>
            <person name="Quetier F."/>
            <person name="Yu Y."/>
            <person name="Kim H.R."/>
            <person name="Rambo T."/>
            <person name="Currie J."/>
            <person name="Collura K."/>
            <person name="Luo M."/>
            <person name="Yang T."/>
            <person name="Ammiraju J.S.S."/>
            <person name="Engler F."/>
            <person name="Soderlund C."/>
            <person name="Wing R.A."/>
            <person name="Palmer L.E."/>
            <person name="de la Bastide M."/>
            <person name="Spiegel L."/>
            <person name="Nascimento L."/>
            <person name="Zutavern T."/>
            <person name="O'Shaughnessy A."/>
            <person name="Dike S."/>
            <person name="Dedhia N."/>
            <person name="Preston R."/>
            <person name="Balija V."/>
            <person name="McCombie W.R."/>
            <person name="Chow T."/>
            <person name="Chen H."/>
            <person name="Chung M."/>
            <person name="Chen C."/>
            <person name="Shaw J."/>
            <person name="Wu H."/>
            <person name="Hsiao K."/>
            <person name="Chao Y."/>
            <person name="Chu M."/>
            <person name="Cheng C."/>
            <person name="Hour A."/>
            <person name="Lee P."/>
            <person name="Lin S."/>
            <person name="Lin Y."/>
            <person name="Liou J."/>
            <person name="Liu S."/>
            <person name="Hsing Y."/>
            <person name="Raghuvanshi S."/>
            <person name="Mohanty A."/>
            <person name="Bharti A.K."/>
            <person name="Gaur A."/>
            <person name="Gupta V."/>
            <person name="Kumar D."/>
            <person name="Ravi V."/>
            <person name="Vij S."/>
            <person name="Kapur A."/>
            <person name="Khurana P."/>
            <person name="Khurana P."/>
            <person name="Khurana J.P."/>
            <person name="Tyagi A.K."/>
            <person name="Gaikwad K."/>
            <person name="Singh A."/>
            <person name="Dalal V."/>
            <person name="Srivastava S."/>
            <person name="Dixit A."/>
            <person name="Pal A.K."/>
            <person name="Ghazi I.A."/>
            <person name="Yadav M."/>
            <person name="Pandit A."/>
            <person name="Bhargava A."/>
            <person name="Sureshbabu K."/>
            <person name="Batra K."/>
            <person name="Sharma T.R."/>
            <person name="Mohapatra T."/>
            <person name="Singh N.K."/>
            <person name="Messing J."/>
            <person name="Nelson A.B."/>
            <person name="Fuks G."/>
            <person name="Kavchok S."/>
            <person name="Keizer G."/>
            <person name="Linton E."/>
            <person name="Llaca V."/>
            <person name="Song R."/>
            <person name="Tanyolac B."/>
            <person name="Young S."/>
            <person name="Ho-Il K."/>
            <person name="Hahn J.H."/>
            <person name="Sangsakoo G."/>
            <person name="Vanavichit A."/>
            <person name="de Mattos Luiz.A.T."/>
            <person name="Zimmer P.D."/>
            <person name="Malone G."/>
            <person name="Dellagostin O."/>
            <person name="de Oliveira A.C."/>
            <person name="Bevan M."/>
            <person name="Bancroft I."/>
            <person name="Minx P."/>
            <person name="Cordum H."/>
            <person name="Wilson R."/>
            <person name="Cheng Z."/>
            <person name="Jin W."/>
            <person name="Jiang J."/>
            <person name="Leong S.A."/>
            <person name="Iwama H."/>
            <person name="Gojobori T."/>
            <person name="Itoh T."/>
            <person name="Niimura Y."/>
            <person name="Fujii Y."/>
            <person name="Habara T."/>
            <person name="Sakai H."/>
            <person name="Sato Y."/>
            <person name="Wilson G."/>
            <person name="Kumar K."/>
            <person name="McCouch S."/>
            <person name="Juretic N."/>
            <person name="Hoen D."/>
            <person name="Wright S."/>
            <person name="Bruskiewich R."/>
            <person name="Bureau T."/>
            <person name="Miyao A."/>
            <person name="Hirochika H."/>
            <person name="Nishikawa T."/>
            <person name="Kadowaki K."/>
            <person name="Sugiura M."/>
            <person name="Burr B."/>
            <person name="Sasaki T."/>
        </authorList>
    </citation>
    <scope>NUCLEOTIDE SEQUENCE [LARGE SCALE GENOMIC DNA]</scope>
    <source>
        <strain evidence="4">cv. Nipponbare</strain>
    </source>
</reference>
<feature type="compositionally biased region" description="Basic and acidic residues" evidence="1">
    <location>
        <begin position="194"/>
        <end position="209"/>
    </location>
</feature>